<feature type="compositionally biased region" description="Basic and acidic residues" evidence="4">
    <location>
        <begin position="714"/>
        <end position="777"/>
    </location>
</feature>
<organism evidence="5 6">
    <name type="scientific">Macrostomum lignano</name>
    <dbReference type="NCBI Taxonomy" id="282301"/>
    <lineage>
        <taxon>Eukaryota</taxon>
        <taxon>Metazoa</taxon>
        <taxon>Spiralia</taxon>
        <taxon>Lophotrochozoa</taxon>
        <taxon>Platyhelminthes</taxon>
        <taxon>Rhabditophora</taxon>
        <taxon>Macrostomorpha</taxon>
        <taxon>Macrostomida</taxon>
        <taxon>Macrostomidae</taxon>
        <taxon>Macrostomum</taxon>
    </lineage>
</organism>
<dbReference type="Proteomes" id="UP000095280">
    <property type="component" value="Unplaced"/>
</dbReference>
<evidence type="ECO:0000313" key="6">
    <source>
        <dbReference type="WBParaSite" id="maker-uti_cns_0002540-snap-gene-0.2-mRNA-1"/>
    </source>
</evidence>
<evidence type="ECO:0000313" key="5">
    <source>
        <dbReference type="Proteomes" id="UP000095280"/>
    </source>
</evidence>
<dbReference type="WBParaSite" id="maker-uti_cns_0002540-snap-gene-0.2-mRNA-1">
    <property type="protein sequence ID" value="maker-uti_cns_0002540-snap-gene-0.2-mRNA-1"/>
    <property type="gene ID" value="maker-uti_cns_0002540-snap-gene-0.2"/>
</dbReference>
<evidence type="ECO:0000256" key="2">
    <source>
        <dbReference type="ARBA" id="ARBA00023065"/>
    </source>
</evidence>
<protein>
    <submittedName>
        <fullName evidence="6">Ion_trans domain-containing protein</fullName>
    </submittedName>
</protein>
<dbReference type="PANTHER" id="PTHR10117">
    <property type="entry name" value="TRANSIENT RECEPTOR POTENTIAL CHANNEL"/>
    <property type="match status" value="1"/>
</dbReference>
<evidence type="ECO:0000256" key="3">
    <source>
        <dbReference type="ARBA" id="ARBA00023303"/>
    </source>
</evidence>
<reference evidence="6" key="1">
    <citation type="submission" date="2016-11" db="UniProtKB">
        <authorList>
            <consortium name="WormBaseParasite"/>
        </authorList>
    </citation>
    <scope>IDENTIFICATION</scope>
</reference>
<dbReference type="GO" id="GO:0015279">
    <property type="term" value="F:store-operated calcium channel activity"/>
    <property type="evidence" value="ECO:0007669"/>
    <property type="project" value="TreeGrafter"/>
</dbReference>
<proteinExistence type="predicted"/>
<dbReference type="GO" id="GO:0005886">
    <property type="term" value="C:plasma membrane"/>
    <property type="evidence" value="ECO:0007669"/>
    <property type="project" value="TreeGrafter"/>
</dbReference>
<dbReference type="GO" id="GO:0051480">
    <property type="term" value="P:regulation of cytosolic calcium ion concentration"/>
    <property type="evidence" value="ECO:0007669"/>
    <property type="project" value="TreeGrafter"/>
</dbReference>
<feature type="region of interest" description="Disordered" evidence="4">
    <location>
        <begin position="292"/>
        <end position="361"/>
    </location>
</feature>
<feature type="compositionally biased region" description="Low complexity" evidence="4">
    <location>
        <begin position="218"/>
        <end position="258"/>
    </location>
</feature>
<feature type="compositionally biased region" description="Low complexity" evidence="4">
    <location>
        <begin position="163"/>
        <end position="173"/>
    </location>
</feature>
<dbReference type="GO" id="GO:0070679">
    <property type="term" value="F:inositol 1,4,5 trisphosphate binding"/>
    <property type="evidence" value="ECO:0007669"/>
    <property type="project" value="TreeGrafter"/>
</dbReference>
<feature type="region of interest" description="Disordered" evidence="4">
    <location>
        <begin position="677"/>
        <end position="777"/>
    </location>
</feature>
<dbReference type="GO" id="GO:0034703">
    <property type="term" value="C:cation channel complex"/>
    <property type="evidence" value="ECO:0007669"/>
    <property type="project" value="TreeGrafter"/>
</dbReference>
<feature type="compositionally biased region" description="Basic residues" evidence="4">
    <location>
        <begin position="141"/>
        <end position="158"/>
    </location>
</feature>
<evidence type="ECO:0000256" key="1">
    <source>
        <dbReference type="ARBA" id="ARBA00022448"/>
    </source>
</evidence>
<feature type="region of interest" description="Disordered" evidence="4">
    <location>
        <begin position="381"/>
        <end position="404"/>
    </location>
</feature>
<feature type="compositionally biased region" description="Basic residues" evidence="4">
    <location>
        <begin position="677"/>
        <end position="701"/>
    </location>
</feature>
<name>A0A1I8GN43_9PLAT</name>
<feature type="region of interest" description="Disordered" evidence="4">
    <location>
        <begin position="579"/>
        <end position="602"/>
    </location>
</feature>
<dbReference type="InterPro" id="IPR002153">
    <property type="entry name" value="TRPC_channel"/>
</dbReference>
<accession>A0A1I8GN43</accession>
<keyword evidence="2" id="KW-0406">Ion transport</keyword>
<evidence type="ECO:0000256" key="4">
    <source>
        <dbReference type="SAM" id="MobiDB-lite"/>
    </source>
</evidence>
<dbReference type="AlphaFoldDB" id="A0A1I8GN43"/>
<keyword evidence="5" id="KW-1185">Reference proteome</keyword>
<dbReference type="PANTHER" id="PTHR10117:SF54">
    <property type="entry name" value="TRANSIENT RECEPTOR POTENTIAL-GAMMA PROTEIN"/>
    <property type="match status" value="1"/>
</dbReference>
<sequence length="777" mass="83996">AQADTEWKFARGKLWISYFDEGGTLPTPFNIIPSPKSFLYAMAWLKDKVCSCSKRHQRSKWQSIRKVVKKVNEKEARYQSVMRDLIKRYLMVRQKSDDKQGVTEDDLNEIKGDISAFRFELLEIFRTNGMRTPAHMQQRSTKLRRRGSKRSMQSRRYGRFPGGEDQQQQQQEGGSIGRFDTISEEESDSLNGSVNGWPLAGRQAGARTPTTPPRRRLPPLSSQDSSESFQSSGAQASPPERRQQQQQAELALDPAQLPGYQRSGTANSDTAAANAAAAAFTKKTIGAVKKVSFNWNQEDDNEQERQRSAEGDGGSVYVYDGSPEASTPQPQPPHPTREQPQAPPQRARGERRSDLSGRFGGLASGTLAFRLSWKRLTAAIGPDRDVDDDEPAAPPPPRPLGFRQPMEALRRTGTDSACRQLLSWATLDSSRSAAVTNSTLAELPTPTEGRLRNGGTEDSRACWRVPAAVAAAESELELAAVAAEQPGREGEVPPLPRPPPWLYSLLSAAAAVGGGGAARRSGARRTAPAAVVEDVADDDVSSAAAAAAAAESGSESAAAAAVGGWARCCQPSWLEKSSQREARRAARPASSVSPETNSGADSADADFAQEFSAAVLSGTGTEAAEAAEVLAGAACFRLARWRRSWRARASASRRMNSRKPLNTKLAGVSPGCTRLLTRKTRLPGKARGRGLLRSRKRRSSKRSSSCGEGGNGVDCERIGTEGSGLKDRDRIGTEGSGLKDRDSGLKDRDCRIGTEGSGLKDRDSGRDCRIGTDQDRD</sequence>
<keyword evidence="3" id="KW-0407">Ion channel</keyword>
<feature type="region of interest" description="Disordered" evidence="4">
    <location>
        <begin position="130"/>
        <end position="276"/>
    </location>
</feature>
<keyword evidence="1" id="KW-0813">Transport</keyword>